<feature type="compositionally biased region" description="Basic residues" evidence="1">
    <location>
        <begin position="1"/>
        <end position="21"/>
    </location>
</feature>
<accession>A0AAF0DF18</accession>
<dbReference type="EMBL" id="CP120628">
    <property type="protein sequence ID" value="WEW57376.1"/>
    <property type="molecule type" value="Genomic_DNA"/>
</dbReference>
<dbReference type="Proteomes" id="UP001219355">
    <property type="component" value="Chromosome 2"/>
</dbReference>
<name>A0AAF0DF18_9EURO</name>
<gene>
    <name evidence="2" type="ORF">PRK78_002843</name>
</gene>
<reference evidence="2" key="1">
    <citation type="submission" date="2023-03" db="EMBL/GenBank/DDBJ databases">
        <title>Emydomyces testavorans Genome Sequence.</title>
        <authorList>
            <person name="Hoyer L."/>
        </authorList>
    </citation>
    <scope>NUCLEOTIDE SEQUENCE</scope>
    <source>
        <strain evidence="2">16-2883</strain>
    </source>
</reference>
<evidence type="ECO:0000313" key="2">
    <source>
        <dbReference type="EMBL" id="WEW57376.1"/>
    </source>
</evidence>
<proteinExistence type="predicted"/>
<protein>
    <submittedName>
        <fullName evidence="2">Uncharacterized protein</fullName>
    </submittedName>
</protein>
<feature type="region of interest" description="Disordered" evidence="1">
    <location>
        <begin position="164"/>
        <end position="186"/>
    </location>
</feature>
<keyword evidence="3" id="KW-1185">Reference proteome</keyword>
<evidence type="ECO:0000256" key="1">
    <source>
        <dbReference type="SAM" id="MobiDB-lite"/>
    </source>
</evidence>
<sequence>MPKGRQKPSQHRFPKDKKIFKGSHPALSKPGGRRRNIKTDFEEIYRRHTAQLRPRSHPLRPPMFCRFEKPFTCQKAYTQLMSLPARQGERHCQAAIRWRSIASEFNLQEKGPEGLQDFAKQQRKPIHNIASNQLRRFAMRKTPLNHRLNQVALASEVRDRANYYERNNYKTETPSSSNTTTEQPAE</sequence>
<feature type="region of interest" description="Disordered" evidence="1">
    <location>
        <begin position="1"/>
        <end position="37"/>
    </location>
</feature>
<evidence type="ECO:0000313" key="3">
    <source>
        <dbReference type="Proteomes" id="UP001219355"/>
    </source>
</evidence>
<feature type="compositionally biased region" description="Low complexity" evidence="1">
    <location>
        <begin position="171"/>
        <end position="186"/>
    </location>
</feature>
<organism evidence="2 3">
    <name type="scientific">Emydomyces testavorans</name>
    <dbReference type="NCBI Taxonomy" id="2070801"/>
    <lineage>
        <taxon>Eukaryota</taxon>
        <taxon>Fungi</taxon>
        <taxon>Dikarya</taxon>
        <taxon>Ascomycota</taxon>
        <taxon>Pezizomycotina</taxon>
        <taxon>Eurotiomycetes</taxon>
        <taxon>Eurotiomycetidae</taxon>
        <taxon>Onygenales</taxon>
        <taxon>Nannizziopsiaceae</taxon>
        <taxon>Emydomyces</taxon>
    </lineage>
</organism>
<dbReference type="AlphaFoldDB" id="A0AAF0DF18"/>